<dbReference type="Pfam" id="PF00067">
    <property type="entry name" value="p450"/>
    <property type="match status" value="1"/>
</dbReference>
<reference evidence="8 9" key="1">
    <citation type="submission" date="2024-02" db="EMBL/GenBank/DDBJ databases">
        <title>First draft genome assembly of two strains of Seiridium cardinale.</title>
        <authorList>
            <person name="Emiliani G."/>
            <person name="Scali E."/>
        </authorList>
    </citation>
    <scope>NUCLEOTIDE SEQUENCE [LARGE SCALE GENOMIC DNA]</scope>
    <source>
        <strain evidence="8 9">BM-138-000479</strain>
    </source>
</reference>
<evidence type="ECO:0000256" key="3">
    <source>
        <dbReference type="ARBA" id="ARBA00022617"/>
    </source>
</evidence>
<evidence type="ECO:0000256" key="7">
    <source>
        <dbReference type="RuleBase" id="RU000461"/>
    </source>
</evidence>
<keyword evidence="4 7" id="KW-0479">Metal-binding</keyword>
<dbReference type="PANTHER" id="PTHR24305">
    <property type="entry name" value="CYTOCHROME P450"/>
    <property type="match status" value="1"/>
</dbReference>
<evidence type="ECO:0000256" key="6">
    <source>
        <dbReference type="ARBA" id="ARBA00023033"/>
    </source>
</evidence>
<evidence type="ECO:0000256" key="4">
    <source>
        <dbReference type="ARBA" id="ARBA00022723"/>
    </source>
</evidence>
<evidence type="ECO:0000313" key="9">
    <source>
        <dbReference type="Proteomes" id="UP001465668"/>
    </source>
</evidence>
<name>A0ABR2XTQ3_9PEZI</name>
<dbReference type="PRINTS" id="PR00465">
    <property type="entry name" value="EP450IV"/>
</dbReference>
<proteinExistence type="inferred from homology"/>
<comment type="cofactor">
    <cofactor evidence="1">
        <name>heme</name>
        <dbReference type="ChEBI" id="CHEBI:30413"/>
    </cofactor>
</comment>
<evidence type="ECO:0000256" key="5">
    <source>
        <dbReference type="ARBA" id="ARBA00023004"/>
    </source>
</evidence>
<dbReference type="InterPro" id="IPR036396">
    <property type="entry name" value="Cyt_P450_sf"/>
</dbReference>
<keyword evidence="7" id="KW-0560">Oxidoreductase</keyword>
<evidence type="ECO:0000313" key="8">
    <source>
        <dbReference type="EMBL" id="KAK9777194.1"/>
    </source>
</evidence>
<dbReference type="InterPro" id="IPR001128">
    <property type="entry name" value="Cyt_P450"/>
</dbReference>
<dbReference type="SUPFAM" id="SSF48264">
    <property type="entry name" value="Cytochrome P450"/>
    <property type="match status" value="1"/>
</dbReference>
<keyword evidence="9" id="KW-1185">Reference proteome</keyword>
<gene>
    <name evidence="8" type="ORF">SCAR479_06262</name>
</gene>
<dbReference type="InterPro" id="IPR002403">
    <property type="entry name" value="Cyt_P450_E_grp-IV"/>
</dbReference>
<dbReference type="EMBL" id="JARVKM010000023">
    <property type="protein sequence ID" value="KAK9777194.1"/>
    <property type="molecule type" value="Genomic_DNA"/>
</dbReference>
<dbReference type="Proteomes" id="UP001465668">
    <property type="component" value="Unassembled WGS sequence"/>
</dbReference>
<comment type="similarity">
    <text evidence="2 7">Belongs to the cytochrome P450 family.</text>
</comment>
<keyword evidence="3 7" id="KW-0349">Heme</keyword>
<dbReference type="PANTHER" id="PTHR24305:SF232">
    <property type="entry name" value="P450, PUTATIVE (EUROFUNG)-RELATED"/>
    <property type="match status" value="1"/>
</dbReference>
<dbReference type="InterPro" id="IPR017972">
    <property type="entry name" value="Cyt_P450_CS"/>
</dbReference>
<evidence type="ECO:0000256" key="2">
    <source>
        <dbReference type="ARBA" id="ARBA00010617"/>
    </source>
</evidence>
<dbReference type="PRINTS" id="PR00385">
    <property type="entry name" value="P450"/>
</dbReference>
<keyword evidence="5 7" id="KW-0408">Iron</keyword>
<sequence length="449" mass="50833">MASRPHEEVRKIAPNLLLFARPSALKDIYWNSAVNNKSEFYGTGALGSPALFTTLDGKVHQQLRKTLGGNQWSIGFLKNTWEARIDDQINLFVEKMTDFAKAEKEIVLSDKVAEFAADIITMLASTEPWGFVRNGRDERGMLESWRLGLPFFGLSGRWRWFRTNVIGNDHLAKFFLPAMNDKKGMGYLYAQANQEVSDRETKMTREGKTFYMERPDYLQYCVEARDSITGQPLTPIQKRAHVILLIQAGADSTGAALGSTLRFFLLDIRILVKARGEIEWVDRANKLSDPIAYEESRQLLPYMGACIKESLRLNPPDPNLFSRVVPPTGKEIDGVQVPPDTEVATVSFIVQRDPKLYAPDPEVYRPERWLEADAQEASEMEASQFVFGVGPRMCLGKDIATMELWKLLPQIIRTFDLMLIEPGQYVVTGGVAYNQDLKVQLTLRNGKQE</sequence>
<keyword evidence="6 7" id="KW-0503">Monooxygenase</keyword>
<evidence type="ECO:0008006" key="10">
    <source>
        <dbReference type="Google" id="ProtNLM"/>
    </source>
</evidence>
<comment type="caution">
    <text evidence="8">The sequence shown here is derived from an EMBL/GenBank/DDBJ whole genome shotgun (WGS) entry which is preliminary data.</text>
</comment>
<dbReference type="InterPro" id="IPR050121">
    <property type="entry name" value="Cytochrome_P450_monoxygenase"/>
</dbReference>
<protein>
    <recommendedName>
        <fullName evidence="10">Cytochrome P450</fullName>
    </recommendedName>
</protein>
<dbReference type="PROSITE" id="PS00086">
    <property type="entry name" value="CYTOCHROME_P450"/>
    <property type="match status" value="1"/>
</dbReference>
<dbReference type="Gene3D" id="1.10.630.10">
    <property type="entry name" value="Cytochrome P450"/>
    <property type="match status" value="1"/>
</dbReference>
<accession>A0ABR2XTQ3</accession>
<organism evidence="8 9">
    <name type="scientific">Seiridium cardinale</name>
    <dbReference type="NCBI Taxonomy" id="138064"/>
    <lineage>
        <taxon>Eukaryota</taxon>
        <taxon>Fungi</taxon>
        <taxon>Dikarya</taxon>
        <taxon>Ascomycota</taxon>
        <taxon>Pezizomycotina</taxon>
        <taxon>Sordariomycetes</taxon>
        <taxon>Xylariomycetidae</taxon>
        <taxon>Amphisphaeriales</taxon>
        <taxon>Sporocadaceae</taxon>
        <taxon>Seiridium</taxon>
    </lineage>
</organism>
<evidence type="ECO:0000256" key="1">
    <source>
        <dbReference type="ARBA" id="ARBA00001971"/>
    </source>
</evidence>